<dbReference type="AlphaFoldDB" id="A0A915HVF4"/>
<protein>
    <submittedName>
        <fullName evidence="2">Uncharacterized protein</fullName>
    </submittedName>
</protein>
<organism evidence="1 2">
    <name type="scientific">Romanomermis culicivorax</name>
    <name type="common">Nematode worm</name>
    <dbReference type="NCBI Taxonomy" id="13658"/>
    <lineage>
        <taxon>Eukaryota</taxon>
        <taxon>Metazoa</taxon>
        <taxon>Ecdysozoa</taxon>
        <taxon>Nematoda</taxon>
        <taxon>Enoplea</taxon>
        <taxon>Dorylaimia</taxon>
        <taxon>Mermithida</taxon>
        <taxon>Mermithoidea</taxon>
        <taxon>Mermithidae</taxon>
        <taxon>Romanomermis</taxon>
    </lineage>
</organism>
<evidence type="ECO:0000313" key="1">
    <source>
        <dbReference type="Proteomes" id="UP000887565"/>
    </source>
</evidence>
<reference evidence="2" key="1">
    <citation type="submission" date="2022-11" db="UniProtKB">
        <authorList>
            <consortium name="WormBaseParasite"/>
        </authorList>
    </citation>
    <scope>IDENTIFICATION</scope>
</reference>
<keyword evidence="1" id="KW-1185">Reference proteome</keyword>
<proteinExistence type="predicted"/>
<dbReference type="WBParaSite" id="nRc.2.0.1.t05522-RA">
    <property type="protein sequence ID" value="nRc.2.0.1.t05522-RA"/>
    <property type="gene ID" value="nRc.2.0.1.g05522"/>
</dbReference>
<sequence>MAFDSLLDESSLTDSLSGFSSVETYDAKSGIFFIASQMQKRNLWKKRKRQRDEERTRQILYQNSNSGTTKLICEPNNQPIWEYFAIAELELRRLLRRWALDQILAGTAIYAFVIERCRRGESFMSHDGQHAFYLRRMLVRNRLQRMILLFQQAPLTMHKATSSSTQKSGWRA</sequence>
<dbReference type="Proteomes" id="UP000887565">
    <property type="component" value="Unplaced"/>
</dbReference>
<name>A0A915HVF4_ROMCU</name>
<accession>A0A915HVF4</accession>
<evidence type="ECO:0000313" key="2">
    <source>
        <dbReference type="WBParaSite" id="nRc.2.0.1.t05522-RA"/>
    </source>
</evidence>